<sequence length="118" mass="13142">MSVKIPLKASKRLRGSGVYFGFKLFEAHESEIIARLVDQFVSDYLNRTLQATVKEGRVPSECERQASWGLSASLNDGSGWGTRWSEAHGSLPQVRPETLLIRPHRIDVYNSPIAATSL</sequence>
<comment type="caution">
    <text evidence="1">The sequence shown here is derived from an EMBL/GenBank/DDBJ whole genome shotgun (WGS) entry which is preliminary data.</text>
</comment>
<reference evidence="1" key="1">
    <citation type="journal article" date="2023" name="G3 (Bethesda)">
        <title>A reference genome for the long-term kleptoplast-retaining sea slug Elysia crispata morphotype clarki.</title>
        <authorList>
            <person name="Eastman K.E."/>
            <person name="Pendleton A.L."/>
            <person name="Shaikh M.A."/>
            <person name="Suttiyut T."/>
            <person name="Ogas R."/>
            <person name="Tomko P."/>
            <person name="Gavelis G."/>
            <person name="Widhalm J.R."/>
            <person name="Wisecaver J.H."/>
        </authorList>
    </citation>
    <scope>NUCLEOTIDE SEQUENCE</scope>
    <source>
        <strain evidence="1">ECLA1</strain>
    </source>
</reference>
<accession>A0AAE1DH20</accession>
<gene>
    <name evidence="1" type="ORF">RRG08_027069</name>
</gene>
<evidence type="ECO:0000313" key="1">
    <source>
        <dbReference type="EMBL" id="KAK3769500.1"/>
    </source>
</evidence>
<keyword evidence="2" id="KW-1185">Reference proteome</keyword>
<organism evidence="1 2">
    <name type="scientific">Elysia crispata</name>
    <name type="common">lettuce slug</name>
    <dbReference type="NCBI Taxonomy" id="231223"/>
    <lineage>
        <taxon>Eukaryota</taxon>
        <taxon>Metazoa</taxon>
        <taxon>Spiralia</taxon>
        <taxon>Lophotrochozoa</taxon>
        <taxon>Mollusca</taxon>
        <taxon>Gastropoda</taxon>
        <taxon>Heterobranchia</taxon>
        <taxon>Euthyneura</taxon>
        <taxon>Panpulmonata</taxon>
        <taxon>Sacoglossa</taxon>
        <taxon>Placobranchoidea</taxon>
        <taxon>Plakobranchidae</taxon>
        <taxon>Elysia</taxon>
    </lineage>
</organism>
<protein>
    <submittedName>
        <fullName evidence="1">Uncharacterized protein</fullName>
    </submittedName>
</protein>
<proteinExistence type="predicted"/>
<dbReference type="EMBL" id="JAWDGP010003917">
    <property type="protein sequence ID" value="KAK3769500.1"/>
    <property type="molecule type" value="Genomic_DNA"/>
</dbReference>
<dbReference type="AlphaFoldDB" id="A0AAE1DH20"/>
<name>A0AAE1DH20_9GAST</name>
<evidence type="ECO:0000313" key="2">
    <source>
        <dbReference type="Proteomes" id="UP001283361"/>
    </source>
</evidence>
<dbReference type="Proteomes" id="UP001283361">
    <property type="component" value="Unassembled WGS sequence"/>
</dbReference>